<feature type="domain" description="N-acetyltransferase" evidence="1">
    <location>
        <begin position="104"/>
        <end position="249"/>
    </location>
</feature>
<dbReference type="Pfam" id="PF24553">
    <property type="entry name" value="Rv0428c_C"/>
    <property type="match status" value="1"/>
</dbReference>
<evidence type="ECO:0000259" key="1">
    <source>
        <dbReference type="PROSITE" id="PS51186"/>
    </source>
</evidence>
<dbReference type="PROSITE" id="PS51186">
    <property type="entry name" value="GNAT"/>
    <property type="match status" value="1"/>
</dbReference>
<keyword evidence="4" id="KW-1185">Reference proteome</keyword>
<comment type="caution">
    <text evidence="2">The sequence shown here is derived from an EMBL/GenBank/DDBJ whole genome shotgun (WGS) entry which is preliminary data.</text>
</comment>
<dbReference type="Gene3D" id="3.40.630.30">
    <property type="match status" value="1"/>
</dbReference>
<name>A0A3A9JUV8_9PROT</name>
<dbReference type="InParanoid" id="A0A3A9JUV8"/>
<dbReference type="InterPro" id="IPR000182">
    <property type="entry name" value="GNAT_dom"/>
</dbReference>
<dbReference type="CDD" id="cd04301">
    <property type="entry name" value="NAT_SF"/>
    <property type="match status" value="1"/>
</dbReference>
<keyword evidence="2" id="KW-0808">Transferase</keyword>
<gene>
    <name evidence="2" type="ORF">D6Z83_17920</name>
    <name evidence="3" type="ORF">EBE87_09650</name>
</gene>
<dbReference type="Proteomes" id="UP000274097">
    <property type="component" value="Unassembled WGS sequence"/>
</dbReference>
<evidence type="ECO:0000313" key="3">
    <source>
        <dbReference type="EMBL" id="RMI25392.1"/>
    </source>
</evidence>
<dbReference type="InterPro" id="IPR016181">
    <property type="entry name" value="Acyl_CoA_acyltransferase"/>
</dbReference>
<accession>A0A3A9JUV8</accession>
<dbReference type="Proteomes" id="UP000278036">
    <property type="component" value="Unassembled WGS sequence"/>
</dbReference>
<dbReference type="InterPro" id="IPR056935">
    <property type="entry name" value="Rv0428c-like_C"/>
</dbReference>
<dbReference type="EMBL" id="RFLX01000005">
    <property type="protein sequence ID" value="RMI25392.1"/>
    <property type="molecule type" value="Genomic_DNA"/>
</dbReference>
<organism evidence="2 5">
    <name type="scientific">Teichococcus wenyumeiae</name>
    <dbReference type="NCBI Taxonomy" id="2478470"/>
    <lineage>
        <taxon>Bacteria</taxon>
        <taxon>Pseudomonadati</taxon>
        <taxon>Pseudomonadota</taxon>
        <taxon>Alphaproteobacteria</taxon>
        <taxon>Acetobacterales</taxon>
        <taxon>Roseomonadaceae</taxon>
        <taxon>Roseomonas</taxon>
    </lineage>
</organism>
<dbReference type="SUPFAM" id="SSF55729">
    <property type="entry name" value="Acyl-CoA N-acyltransferases (Nat)"/>
    <property type="match status" value="1"/>
</dbReference>
<evidence type="ECO:0000313" key="4">
    <source>
        <dbReference type="Proteomes" id="UP000274097"/>
    </source>
</evidence>
<reference evidence="2 5" key="1">
    <citation type="submission" date="2018-09" db="EMBL/GenBank/DDBJ databases">
        <title>Roseomonas sp. nov., isolated from feces of Tibetan antelopes in the Qinghai-Tibet plateau, China.</title>
        <authorList>
            <person name="Tian Z."/>
        </authorList>
    </citation>
    <scope>NUCLEOTIDE SEQUENCE [LARGE SCALE GENOMIC DNA]</scope>
    <source>
        <strain evidence="3 4">Z23</strain>
        <strain evidence="2 5">Z24</strain>
    </source>
</reference>
<dbReference type="OrthoDB" id="9775595at2"/>
<dbReference type="AlphaFoldDB" id="A0A3A9JUV8"/>
<sequence length="251" mass="26705">MPEPSVTQLELASHSAVPAARTGFDGPFLLRAFLGGTGRANATSSLSAAPDPELEARITRIEAHYARLGLAARFRSTPLDPPGLTEALEARGYRADKGSVVMAGPIGFAAEDPAAQALPAPDEDWLSVIATADYQTPARREEKTRAPALMMVPAAWMLLRLDGRPAATAQVAADGTLAGLFDVAVHPDFRRQGLGRRVLGAAVAWAAAQGAETAWLQVSADNAPAIALYRQLGLREMYRYRYFLQAPTSPS</sequence>
<dbReference type="PANTHER" id="PTHR43072">
    <property type="entry name" value="N-ACETYLTRANSFERASE"/>
    <property type="match status" value="1"/>
</dbReference>
<proteinExistence type="predicted"/>
<dbReference type="RefSeq" id="WP_120639631.1">
    <property type="nucleotide sequence ID" value="NZ_RAQU01000126.1"/>
</dbReference>
<protein>
    <submittedName>
        <fullName evidence="2">GNAT family N-acetyltransferase</fullName>
    </submittedName>
</protein>
<dbReference type="GO" id="GO:0016747">
    <property type="term" value="F:acyltransferase activity, transferring groups other than amino-acyl groups"/>
    <property type="evidence" value="ECO:0007669"/>
    <property type="project" value="InterPro"/>
</dbReference>
<evidence type="ECO:0000313" key="5">
    <source>
        <dbReference type="Proteomes" id="UP000278036"/>
    </source>
</evidence>
<evidence type="ECO:0000313" key="2">
    <source>
        <dbReference type="EMBL" id="RKK02789.1"/>
    </source>
</evidence>
<dbReference type="EMBL" id="RAQU01000126">
    <property type="protein sequence ID" value="RKK02789.1"/>
    <property type="molecule type" value="Genomic_DNA"/>
</dbReference>